<evidence type="ECO:0000259" key="2">
    <source>
        <dbReference type="Pfam" id="PF06713"/>
    </source>
</evidence>
<organism evidence="3 4">
    <name type="scientific">Paenibacillus thermoaerophilus</name>
    <dbReference type="NCBI Taxonomy" id="1215385"/>
    <lineage>
        <taxon>Bacteria</taxon>
        <taxon>Bacillati</taxon>
        <taxon>Bacillota</taxon>
        <taxon>Bacilli</taxon>
        <taxon>Bacillales</taxon>
        <taxon>Paenibacillaceae</taxon>
        <taxon>Paenibacillus</taxon>
    </lineage>
</organism>
<dbReference type="EMBL" id="JBHTGQ010000004">
    <property type="protein sequence ID" value="MFC7748898.1"/>
    <property type="molecule type" value="Genomic_DNA"/>
</dbReference>
<accession>A0ABW2V056</accession>
<evidence type="ECO:0000256" key="1">
    <source>
        <dbReference type="SAM" id="Phobius"/>
    </source>
</evidence>
<evidence type="ECO:0000313" key="4">
    <source>
        <dbReference type="Proteomes" id="UP001596528"/>
    </source>
</evidence>
<dbReference type="Proteomes" id="UP001596528">
    <property type="component" value="Unassembled WGS sequence"/>
</dbReference>
<keyword evidence="1" id="KW-1133">Transmembrane helix</keyword>
<protein>
    <submittedName>
        <fullName evidence="3">PH domain-containing protein</fullName>
    </submittedName>
</protein>
<keyword evidence="1" id="KW-0472">Membrane</keyword>
<proteinExistence type="predicted"/>
<dbReference type="InterPro" id="IPR009589">
    <property type="entry name" value="PH_YyaB-like"/>
</dbReference>
<dbReference type="RefSeq" id="WP_138788761.1">
    <property type="nucleotide sequence ID" value="NZ_JBHTGQ010000004.1"/>
</dbReference>
<evidence type="ECO:0000313" key="3">
    <source>
        <dbReference type="EMBL" id="MFC7748898.1"/>
    </source>
</evidence>
<name>A0ABW2V056_9BACL</name>
<keyword evidence="4" id="KW-1185">Reference proteome</keyword>
<feature type="domain" description="Uncharacterized protein YyaB-like PH" evidence="2">
    <location>
        <begin position="57"/>
        <end position="130"/>
    </location>
</feature>
<gene>
    <name evidence="3" type="ORF">ACFQWB_02915</name>
</gene>
<comment type="caution">
    <text evidence="3">The sequence shown here is derived from an EMBL/GenBank/DDBJ whole genome shotgun (WGS) entry which is preliminary data.</text>
</comment>
<sequence>MRFESKKDVWIGAIIWAAALAGFGASVVASAQSRAALPALLMMIAALLFVSWIWFGTYYIVSERFLIVRGGPFRWRIPIADVVSVRPARHPLSSPALSLDRLEIVYGNGPDRKTILVSPDDPESFRQAIRQFQPQALLMSE</sequence>
<keyword evidence="1" id="KW-0812">Transmembrane</keyword>
<reference evidence="4" key="1">
    <citation type="journal article" date="2019" name="Int. J. Syst. Evol. Microbiol.">
        <title>The Global Catalogue of Microorganisms (GCM) 10K type strain sequencing project: providing services to taxonomists for standard genome sequencing and annotation.</title>
        <authorList>
            <consortium name="The Broad Institute Genomics Platform"/>
            <consortium name="The Broad Institute Genome Sequencing Center for Infectious Disease"/>
            <person name="Wu L."/>
            <person name="Ma J."/>
        </authorList>
    </citation>
    <scope>NUCLEOTIDE SEQUENCE [LARGE SCALE GENOMIC DNA]</scope>
    <source>
        <strain evidence="4">JCM 18657</strain>
    </source>
</reference>
<feature type="transmembrane region" description="Helical" evidence="1">
    <location>
        <begin position="39"/>
        <end position="61"/>
    </location>
</feature>
<dbReference type="Pfam" id="PF06713">
    <property type="entry name" value="bPH_4"/>
    <property type="match status" value="1"/>
</dbReference>